<feature type="compositionally biased region" description="Acidic residues" evidence="1">
    <location>
        <begin position="1"/>
        <end position="12"/>
    </location>
</feature>
<feature type="region of interest" description="Disordered" evidence="1">
    <location>
        <begin position="173"/>
        <end position="213"/>
    </location>
</feature>
<dbReference type="KEGG" id="eus:EUTSA_v10000603mg"/>
<organism evidence="2 3">
    <name type="scientific">Eutrema salsugineum</name>
    <name type="common">Saltwater cress</name>
    <name type="synonym">Sisymbrium salsugineum</name>
    <dbReference type="NCBI Taxonomy" id="72664"/>
    <lineage>
        <taxon>Eukaryota</taxon>
        <taxon>Viridiplantae</taxon>
        <taxon>Streptophyta</taxon>
        <taxon>Embryophyta</taxon>
        <taxon>Tracheophyta</taxon>
        <taxon>Spermatophyta</taxon>
        <taxon>Magnoliopsida</taxon>
        <taxon>eudicotyledons</taxon>
        <taxon>Gunneridae</taxon>
        <taxon>Pentapetalae</taxon>
        <taxon>rosids</taxon>
        <taxon>malvids</taxon>
        <taxon>Brassicales</taxon>
        <taxon>Brassicaceae</taxon>
        <taxon>Eutremeae</taxon>
        <taxon>Eutrema</taxon>
    </lineage>
</organism>
<dbReference type="PANTHER" id="PTHR38221">
    <property type="entry name" value="BNAA04G14260D PROTEIN"/>
    <property type="match status" value="1"/>
</dbReference>
<keyword evidence="3" id="KW-1185">Reference proteome</keyword>
<reference evidence="2 3" key="1">
    <citation type="journal article" date="2013" name="Front. Plant Sci.">
        <title>The Reference Genome of the Halophytic Plant Eutrema salsugineum.</title>
        <authorList>
            <person name="Yang R."/>
            <person name="Jarvis D.E."/>
            <person name="Chen H."/>
            <person name="Beilstein M.A."/>
            <person name="Grimwood J."/>
            <person name="Jenkins J."/>
            <person name="Shu S."/>
            <person name="Prochnik S."/>
            <person name="Xin M."/>
            <person name="Ma C."/>
            <person name="Schmutz J."/>
            <person name="Wing R.A."/>
            <person name="Mitchell-Olds T."/>
            <person name="Schumaker K.S."/>
            <person name="Wang X."/>
        </authorList>
    </citation>
    <scope>NUCLEOTIDE SEQUENCE [LARGE SCALE GENOMIC DNA]</scope>
</reference>
<feature type="compositionally biased region" description="Low complexity" evidence="1">
    <location>
        <begin position="190"/>
        <end position="199"/>
    </location>
</feature>
<dbReference type="EMBL" id="KI517426">
    <property type="protein sequence ID" value="ESQ46407.1"/>
    <property type="molecule type" value="Genomic_DNA"/>
</dbReference>
<proteinExistence type="predicted"/>
<feature type="compositionally biased region" description="Polar residues" evidence="1">
    <location>
        <begin position="173"/>
        <end position="188"/>
    </location>
</feature>
<accession>V4LV78</accession>
<name>V4LV78_EUTSA</name>
<dbReference type="AlphaFoldDB" id="V4LV78"/>
<dbReference type="Gramene" id="ESQ46407">
    <property type="protein sequence ID" value="ESQ46407"/>
    <property type="gene ID" value="EUTSA_v10000603mg"/>
</dbReference>
<feature type="region of interest" description="Disordered" evidence="1">
    <location>
        <begin position="66"/>
        <end position="156"/>
    </location>
</feature>
<dbReference type="OMA" id="CPFAGHE"/>
<dbReference type="eggNOG" id="ENOG502R1PG">
    <property type="taxonomic scope" value="Eukaryota"/>
</dbReference>
<dbReference type="Proteomes" id="UP000030689">
    <property type="component" value="Unassembled WGS sequence"/>
</dbReference>
<dbReference type="PANTHER" id="PTHR38221:SF1">
    <property type="entry name" value="OVULE PROTEIN"/>
    <property type="match status" value="1"/>
</dbReference>
<protein>
    <submittedName>
        <fullName evidence="2">Uncharacterized protein</fullName>
    </submittedName>
</protein>
<gene>
    <name evidence="2" type="ORF">EUTSA_v10000603mg</name>
</gene>
<evidence type="ECO:0000313" key="2">
    <source>
        <dbReference type="EMBL" id="ESQ46407.1"/>
    </source>
</evidence>
<feature type="region of interest" description="Disordered" evidence="1">
    <location>
        <begin position="1"/>
        <end position="47"/>
    </location>
</feature>
<sequence>MEENVGEDESEIDSITSSQRSFLKSCPFADPDSPLTKSSGDSVRTEILGNPISPTVVRTPVLSFSTPTSLDSINDEDVFRTPPENASLSSAADSEPRVRVSEMIPPSSKSETTPVSASPSLTNRLSDSVPALSSPTTVVADDVRVPGKHSDLDSPSPIAIERTVVLENQPVSDSVANTGLTKSASPVKNLSLDSSSSPSATETENPGGDKTAIPFKEVIEGLLRNNGEKLDERDDKVSYFEVLKQCGLRFP</sequence>
<feature type="compositionally biased region" description="Basic and acidic residues" evidence="1">
    <location>
        <begin position="141"/>
        <end position="152"/>
    </location>
</feature>
<feature type="compositionally biased region" description="Polar residues" evidence="1">
    <location>
        <begin position="107"/>
        <end position="137"/>
    </location>
</feature>
<evidence type="ECO:0000256" key="1">
    <source>
        <dbReference type="SAM" id="MobiDB-lite"/>
    </source>
</evidence>
<evidence type="ECO:0000313" key="3">
    <source>
        <dbReference type="Proteomes" id="UP000030689"/>
    </source>
</evidence>